<accession>A0A3S5AW89</accession>
<reference evidence="1" key="1">
    <citation type="submission" date="2018-11" db="EMBL/GenBank/DDBJ databases">
        <authorList>
            <consortium name="Pathogen Informatics"/>
        </authorList>
    </citation>
    <scope>NUCLEOTIDE SEQUENCE</scope>
</reference>
<comment type="caution">
    <text evidence="1">The sequence shown here is derived from an EMBL/GenBank/DDBJ whole genome shotgun (WGS) entry which is preliminary data.</text>
</comment>
<dbReference type="EMBL" id="CAAALY010246336">
    <property type="protein sequence ID" value="VEL33757.1"/>
    <property type="molecule type" value="Genomic_DNA"/>
</dbReference>
<sequence length="115" mass="12893">MLYDISSKDEGSARLIGVVERCVDDIFAQLYRHSFEAIHFQFPVRTAYESRPLASSNELKGTHIQMVNFIPVPESTFAVLLARNLVIKHGWGAGMNANYISFSSYASVCMLFARA</sequence>
<evidence type="ECO:0000313" key="2">
    <source>
        <dbReference type="Proteomes" id="UP000784294"/>
    </source>
</evidence>
<gene>
    <name evidence="1" type="ORF">PXEA_LOCUS27197</name>
</gene>
<organism evidence="1 2">
    <name type="scientific">Protopolystoma xenopodis</name>
    <dbReference type="NCBI Taxonomy" id="117903"/>
    <lineage>
        <taxon>Eukaryota</taxon>
        <taxon>Metazoa</taxon>
        <taxon>Spiralia</taxon>
        <taxon>Lophotrochozoa</taxon>
        <taxon>Platyhelminthes</taxon>
        <taxon>Monogenea</taxon>
        <taxon>Polyopisthocotylea</taxon>
        <taxon>Polystomatidea</taxon>
        <taxon>Polystomatidae</taxon>
        <taxon>Protopolystoma</taxon>
    </lineage>
</organism>
<dbReference type="Proteomes" id="UP000784294">
    <property type="component" value="Unassembled WGS sequence"/>
</dbReference>
<dbReference type="AlphaFoldDB" id="A0A3S5AW89"/>
<evidence type="ECO:0000313" key="1">
    <source>
        <dbReference type="EMBL" id="VEL33757.1"/>
    </source>
</evidence>
<proteinExistence type="predicted"/>
<protein>
    <submittedName>
        <fullName evidence="1">Uncharacterized protein</fullName>
    </submittedName>
</protein>
<keyword evidence="2" id="KW-1185">Reference proteome</keyword>
<name>A0A3S5AW89_9PLAT</name>